<evidence type="ECO:0000313" key="12">
    <source>
        <dbReference type="Proteomes" id="UP000287651"/>
    </source>
</evidence>
<comment type="function">
    <text evidence="7">May be a cell surface adhesion protein.</text>
</comment>
<evidence type="ECO:0000259" key="10">
    <source>
        <dbReference type="PROSITE" id="PS50213"/>
    </source>
</evidence>
<evidence type="ECO:0000256" key="2">
    <source>
        <dbReference type="ARBA" id="ARBA00007843"/>
    </source>
</evidence>
<keyword evidence="5 9" id="KW-0732">Signal</keyword>
<keyword evidence="4" id="KW-0336">GPI-anchor</keyword>
<dbReference type="SMART" id="SM00554">
    <property type="entry name" value="FAS1"/>
    <property type="match status" value="1"/>
</dbReference>
<comment type="similarity">
    <text evidence="2">Belongs to the fasciclin-like AGP family.</text>
</comment>
<dbReference type="Gene3D" id="2.30.180.10">
    <property type="entry name" value="FAS1 domain"/>
    <property type="match status" value="1"/>
</dbReference>
<evidence type="ECO:0000256" key="8">
    <source>
        <dbReference type="SAM" id="MobiDB-lite"/>
    </source>
</evidence>
<dbReference type="GO" id="GO:0009834">
    <property type="term" value="P:plant-type secondary cell wall biogenesis"/>
    <property type="evidence" value="ECO:0007669"/>
    <property type="project" value="TreeGrafter"/>
</dbReference>
<dbReference type="PROSITE" id="PS50213">
    <property type="entry name" value="FAS1"/>
    <property type="match status" value="1"/>
</dbReference>
<feature type="signal peptide" evidence="9">
    <location>
        <begin position="1"/>
        <end position="27"/>
    </location>
</feature>
<gene>
    <name evidence="11" type="ORF">B296_00054127</name>
</gene>
<evidence type="ECO:0000313" key="11">
    <source>
        <dbReference type="EMBL" id="RRT33496.1"/>
    </source>
</evidence>
<evidence type="ECO:0000256" key="4">
    <source>
        <dbReference type="ARBA" id="ARBA00022622"/>
    </source>
</evidence>
<keyword evidence="4" id="KW-0325">Glycoprotein</keyword>
<protein>
    <recommendedName>
        <fullName evidence="10">FAS1 domain-containing protein</fullName>
    </recommendedName>
</protein>
<dbReference type="InterPro" id="IPR045003">
    <property type="entry name" value="FLA_A"/>
</dbReference>
<comment type="caution">
    <text evidence="11">The sequence shown here is derived from an EMBL/GenBank/DDBJ whole genome shotgun (WGS) entry which is preliminary data.</text>
</comment>
<organism evidence="11 12">
    <name type="scientific">Ensete ventricosum</name>
    <name type="common">Abyssinian banana</name>
    <name type="synonym">Musa ensete</name>
    <dbReference type="NCBI Taxonomy" id="4639"/>
    <lineage>
        <taxon>Eukaryota</taxon>
        <taxon>Viridiplantae</taxon>
        <taxon>Streptophyta</taxon>
        <taxon>Embryophyta</taxon>
        <taxon>Tracheophyta</taxon>
        <taxon>Spermatophyta</taxon>
        <taxon>Magnoliopsida</taxon>
        <taxon>Liliopsida</taxon>
        <taxon>Zingiberales</taxon>
        <taxon>Musaceae</taxon>
        <taxon>Ensete</taxon>
    </lineage>
</organism>
<dbReference type="Pfam" id="PF02469">
    <property type="entry name" value="Fasciclin"/>
    <property type="match status" value="1"/>
</dbReference>
<evidence type="ECO:0000256" key="6">
    <source>
        <dbReference type="ARBA" id="ARBA00023136"/>
    </source>
</evidence>
<dbReference type="InterPro" id="IPR036378">
    <property type="entry name" value="FAS1_dom_sf"/>
</dbReference>
<dbReference type="EMBL" id="AMZH03028844">
    <property type="protein sequence ID" value="RRT33496.1"/>
    <property type="molecule type" value="Genomic_DNA"/>
</dbReference>
<feature type="region of interest" description="Disordered" evidence="8">
    <location>
        <begin position="204"/>
        <end position="257"/>
    </location>
</feature>
<feature type="chain" id="PRO_5019009844" description="FAS1 domain-containing protein" evidence="9">
    <location>
        <begin position="28"/>
        <end position="278"/>
    </location>
</feature>
<dbReference type="GO" id="GO:0005886">
    <property type="term" value="C:plasma membrane"/>
    <property type="evidence" value="ECO:0007669"/>
    <property type="project" value="UniProtKB-SubCell"/>
</dbReference>
<evidence type="ECO:0000256" key="1">
    <source>
        <dbReference type="ARBA" id="ARBA00004609"/>
    </source>
</evidence>
<dbReference type="PANTHER" id="PTHR32077:SF86">
    <property type="entry name" value="FAS1 DOMAIN-CONTAINING PROTEIN SELMODRAFT_448915"/>
    <property type="match status" value="1"/>
</dbReference>
<keyword evidence="6" id="KW-0472">Membrane</keyword>
<dbReference type="AlphaFoldDB" id="A0A426X1Z5"/>
<dbReference type="GO" id="GO:0098552">
    <property type="term" value="C:side of membrane"/>
    <property type="evidence" value="ECO:0007669"/>
    <property type="project" value="UniProtKB-KW"/>
</dbReference>
<dbReference type="SUPFAM" id="SSF82153">
    <property type="entry name" value="FAS1 domain"/>
    <property type="match status" value="1"/>
</dbReference>
<feature type="domain" description="FAS1" evidence="10">
    <location>
        <begin position="57"/>
        <end position="198"/>
    </location>
</feature>
<evidence type="ECO:0000256" key="9">
    <source>
        <dbReference type="SAM" id="SignalP"/>
    </source>
</evidence>
<evidence type="ECO:0000256" key="5">
    <source>
        <dbReference type="ARBA" id="ARBA00022729"/>
    </source>
</evidence>
<evidence type="ECO:0000256" key="7">
    <source>
        <dbReference type="ARBA" id="ARBA00024686"/>
    </source>
</evidence>
<keyword evidence="4" id="KW-0449">Lipoprotein</keyword>
<dbReference type="PANTHER" id="PTHR32077">
    <property type="entry name" value="FASCICLIN-LIKE ARABINOGALACTAN PROTEIN"/>
    <property type="match status" value="1"/>
</dbReference>
<accession>A0A426X1Z5</accession>
<dbReference type="FunFam" id="2.30.180.10:FF:000008">
    <property type="entry name" value="Fasciclin-like arabinogalactan protein 10"/>
    <property type="match status" value="1"/>
</dbReference>
<comment type="subcellular location">
    <subcellularLocation>
        <location evidence="1">Cell membrane</location>
        <topology evidence="1">Lipid-anchor</topology>
        <topology evidence="1">GPI-anchor</topology>
    </subcellularLocation>
</comment>
<reference evidence="11 12" key="1">
    <citation type="journal article" date="2014" name="Agronomy (Basel)">
        <title>A Draft Genome Sequence for Ensete ventricosum, the Drought-Tolerant Tree Against Hunger.</title>
        <authorList>
            <person name="Harrison J."/>
            <person name="Moore K.A."/>
            <person name="Paszkiewicz K."/>
            <person name="Jones T."/>
            <person name="Grant M."/>
            <person name="Ambacheew D."/>
            <person name="Muzemil S."/>
            <person name="Studholme D.J."/>
        </authorList>
    </citation>
    <scope>NUCLEOTIDE SEQUENCE [LARGE SCALE GENOMIC DNA]</scope>
</reference>
<feature type="compositionally biased region" description="Basic and acidic residues" evidence="8">
    <location>
        <begin position="217"/>
        <end position="226"/>
    </location>
</feature>
<dbReference type="InterPro" id="IPR000782">
    <property type="entry name" value="FAS1_domain"/>
</dbReference>
<dbReference type="Proteomes" id="UP000287651">
    <property type="component" value="Unassembled WGS sequence"/>
</dbReference>
<name>A0A426X1Z5_ENSVE</name>
<proteinExistence type="inferred from homology"/>
<evidence type="ECO:0000256" key="3">
    <source>
        <dbReference type="ARBA" id="ARBA00022475"/>
    </source>
</evidence>
<sequence length="278" mass="28969">MRQQQQLLVYHLLILLRLWVPLPEASGAATGGVGRVVHIRSEISSLADKGPAAAPPKQTNLTSVMARKGCGTFAGLLASTADAEQTFMSNVDAGLTVFCPLDQAMKTFLPKFKNLTADGKLSLLLYHAVPVYYSISSLKTGNGVMNTLATDGTARNYNLTVQNEGEQVTLKTRLTVSTITATLIDKDPLAVYAIDKVLEPAELFKPPEAPAPAPAPEADKMAEAPKARKSRRASPPAPAGPEGQPADQKAADESTAGTTGVAALAAAVIATAVAVIAA</sequence>
<keyword evidence="3" id="KW-1003">Cell membrane</keyword>